<accession>A0A4C1SDL8</accession>
<name>A0A4C1SDL8_EUMVA</name>
<gene>
    <name evidence="2" type="ORF">EVAR_71242_1</name>
</gene>
<reference evidence="2 3" key="1">
    <citation type="journal article" date="2019" name="Commun. Biol.">
        <title>The bagworm genome reveals a unique fibroin gene that provides high tensile strength.</title>
        <authorList>
            <person name="Kono N."/>
            <person name="Nakamura H."/>
            <person name="Ohtoshi R."/>
            <person name="Tomita M."/>
            <person name="Numata K."/>
            <person name="Arakawa K."/>
        </authorList>
    </citation>
    <scope>NUCLEOTIDE SEQUENCE [LARGE SCALE GENOMIC DNA]</scope>
</reference>
<keyword evidence="3" id="KW-1185">Reference proteome</keyword>
<dbReference type="Proteomes" id="UP000299102">
    <property type="component" value="Unassembled WGS sequence"/>
</dbReference>
<sequence length="160" mass="18073">MLKCSFIFLKLVRSLQVEIINRHMIVCKPRPPAALVSYLLLSSQRAKPFKAKAWGQFLAVFDLIHRPPRAQPRRAPTSNLGSLRPGDARLPAELTTRITPQTADAEMPATRYEYTSLNRFLAERGCVEMRPRRPARARAGHGPPPSPLILRSHVVDPSRY</sequence>
<organism evidence="2 3">
    <name type="scientific">Eumeta variegata</name>
    <name type="common">Bagworm moth</name>
    <name type="synonym">Eumeta japonica</name>
    <dbReference type="NCBI Taxonomy" id="151549"/>
    <lineage>
        <taxon>Eukaryota</taxon>
        <taxon>Metazoa</taxon>
        <taxon>Ecdysozoa</taxon>
        <taxon>Arthropoda</taxon>
        <taxon>Hexapoda</taxon>
        <taxon>Insecta</taxon>
        <taxon>Pterygota</taxon>
        <taxon>Neoptera</taxon>
        <taxon>Endopterygota</taxon>
        <taxon>Lepidoptera</taxon>
        <taxon>Glossata</taxon>
        <taxon>Ditrysia</taxon>
        <taxon>Tineoidea</taxon>
        <taxon>Psychidae</taxon>
        <taxon>Oiketicinae</taxon>
        <taxon>Eumeta</taxon>
    </lineage>
</organism>
<evidence type="ECO:0000313" key="3">
    <source>
        <dbReference type="Proteomes" id="UP000299102"/>
    </source>
</evidence>
<protein>
    <submittedName>
        <fullName evidence="2">Uncharacterized protein</fullName>
    </submittedName>
</protein>
<evidence type="ECO:0000313" key="2">
    <source>
        <dbReference type="EMBL" id="GBO99200.1"/>
    </source>
</evidence>
<feature type="region of interest" description="Disordered" evidence="1">
    <location>
        <begin position="132"/>
        <end position="160"/>
    </location>
</feature>
<dbReference type="EMBL" id="BGZK01003251">
    <property type="protein sequence ID" value="GBO99200.1"/>
    <property type="molecule type" value="Genomic_DNA"/>
</dbReference>
<comment type="caution">
    <text evidence="2">The sequence shown here is derived from an EMBL/GenBank/DDBJ whole genome shotgun (WGS) entry which is preliminary data.</text>
</comment>
<dbReference type="AlphaFoldDB" id="A0A4C1SDL8"/>
<proteinExistence type="predicted"/>
<evidence type="ECO:0000256" key="1">
    <source>
        <dbReference type="SAM" id="MobiDB-lite"/>
    </source>
</evidence>